<gene>
    <name evidence="2" type="ORF">RJ639_041803</name>
</gene>
<comment type="caution">
    <text evidence="2">The sequence shown here is derived from an EMBL/GenBank/DDBJ whole genome shotgun (WGS) entry which is preliminary data.</text>
</comment>
<protein>
    <recommendedName>
        <fullName evidence="1">PB1 domain-containing protein</fullName>
    </recommendedName>
</protein>
<accession>A0AA89BBB6</accession>
<evidence type="ECO:0000313" key="2">
    <source>
        <dbReference type="EMBL" id="KAK3026506.1"/>
    </source>
</evidence>
<keyword evidence="3" id="KW-1185">Reference proteome</keyword>
<dbReference type="EMBL" id="JAVXUP010000498">
    <property type="protein sequence ID" value="KAK3026506.1"/>
    <property type="molecule type" value="Genomic_DNA"/>
</dbReference>
<evidence type="ECO:0000259" key="1">
    <source>
        <dbReference type="Pfam" id="PF00564"/>
    </source>
</evidence>
<evidence type="ECO:0000313" key="3">
    <source>
        <dbReference type="Proteomes" id="UP001188597"/>
    </source>
</evidence>
<dbReference type="PANTHER" id="PTHR32002">
    <property type="entry name" value="PROTEIN NLP8"/>
    <property type="match status" value="1"/>
</dbReference>
<dbReference type="Proteomes" id="UP001188597">
    <property type="component" value="Unassembled WGS sequence"/>
</dbReference>
<dbReference type="SUPFAM" id="SSF54277">
    <property type="entry name" value="CAD &amp; PB1 domains"/>
    <property type="match status" value="1"/>
</dbReference>
<reference evidence="2" key="1">
    <citation type="submission" date="2022-12" db="EMBL/GenBank/DDBJ databases">
        <title>Draft genome assemblies for two species of Escallonia (Escalloniales).</title>
        <authorList>
            <person name="Chanderbali A."/>
            <person name="Dervinis C."/>
            <person name="Anghel I."/>
            <person name="Soltis D."/>
            <person name="Soltis P."/>
            <person name="Zapata F."/>
        </authorList>
    </citation>
    <scope>NUCLEOTIDE SEQUENCE</scope>
    <source>
        <strain evidence="2">UCBG64.0493</strain>
        <tissue evidence="2">Leaf</tissue>
    </source>
</reference>
<dbReference type="Gene3D" id="3.10.20.90">
    <property type="entry name" value="Phosphatidylinositol 3-kinase Catalytic Subunit, Chain A, domain 1"/>
    <property type="match status" value="1"/>
</dbReference>
<sequence length="317" mass="34647">MVGDIDEYFFTSNELDGHLFGPYSESSSPASWSVGSSPVSLSSPSLASPSLSGRFDLTSADLSKVDNASMQSLNASSSRGNQEILSWSDLQFSDLSLNQSVTNVPDTMAPVRPMQAVSTVTVKAKYREATIKFMIPLTSRTVDLEEQVASRLQLNVGSFCLKYMDEDGDLIDCNADMWSFLGSIFYNCDMYLKESGTHYMSAAYSSQEEDTVASPALRVTTKIVDLKNESGDDVTLQDAPITTEPGKNYSIMEKSFENVTLNKRPLVLSSPRGEETSKPTINNGGAAWIGMDVTLFLSLTESDHHWGSRVLDVGQRS</sequence>
<dbReference type="GO" id="GO:0003700">
    <property type="term" value="F:DNA-binding transcription factor activity"/>
    <property type="evidence" value="ECO:0007669"/>
    <property type="project" value="InterPro"/>
</dbReference>
<feature type="domain" description="PB1" evidence="1">
    <location>
        <begin position="119"/>
        <end position="176"/>
    </location>
</feature>
<dbReference type="Pfam" id="PF00564">
    <property type="entry name" value="PB1"/>
    <property type="match status" value="1"/>
</dbReference>
<organism evidence="2 3">
    <name type="scientific">Escallonia herrerae</name>
    <dbReference type="NCBI Taxonomy" id="1293975"/>
    <lineage>
        <taxon>Eukaryota</taxon>
        <taxon>Viridiplantae</taxon>
        <taxon>Streptophyta</taxon>
        <taxon>Embryophyta</taxon>
        <taxon>Tracheophyta</taxon>
        <taxon>Spermatophyta</taxon>
        <taxon>Magnoliopsida</taxon>
        <taxon>eudicotyledons</taxon>
        <taxon>Gunneridae</taxon>
        <taxon>Pentapetalae</taxon>
        <taxon>asterids</taxon>
        <taxon>campanulids</taxon>
        <taxon>Escalloniales</taxon>
        <taxon>Escalloniaceae</taxon>
        <taxon>Escallonia</taxon>
    </lineage>
</organism>
<proteinExistence type="predicted"/>
<name>A0AA89BBB6_9ASTE</name>
<dbReference type="AlphaFoldDB" id="A0AA89BBB6"/>
<dbReference type="PANTHER" id="PTHR32002:SF35">
    <property type="entry name" value="PROTEIN NLP6"/>
    <property type="match status" value="1"/>
</dbReference>
<dbReference type="InterPro" id="IPR045012">
    <property type="entry name" value="NLP"/>
</dbReference>
<dbReference type="InterPro" id="IPR000270">
    <property type="entry name" value="PB1_dom"/>
</dbReference>